<dbReference type="Proteomes" id="UP000336166">
    <property type="component" value="Unassembled WGS sequence"/>
</dbReference>
<evidence type="ECO:0000256" key="1">
    <source>
        <dbReference type="SAM" id="Phobius"/>
    </source>
</evidence>
<evidence type="ECO:0000313" key="3">
    <source>
        <dbReference type="Proteomes" id="UP000336166"/>
    </source>
</evidence>
<accession>A0AAN2WHJ7</accession>
<proteinExistence type="predicted"/>
<dbReference type="NCBIfam" id="NF033863">
    <property type="entry name" value="immun_TipC_fam"/>
    <property type="match status" value="1"/>
</dbReference>
<gene>
    <name evidence="2" type="ORF">Y261_15030</name>
</gene>
<evidence type="ECO:0008006" key="4">
    <source>
        <dbReference type="Google" id="ProtNLM"/>
    </source>
</evidence>
<reference evidence="2 3" key="1">
    <citation type="submission" date="2018-06" db="EMBL/GenBank/DDBJ databases">
        <authorList>
            <consortium name="PulseNet: The National Subtyping Network for Foodborne Disease Surveillance"/>
            <person name="Tarr C.L."/>
            <person name="Trees E."/>
            <person name="Katz L.S."/>
            <person name="Carleton-Romer H.A."/>
            <person name="Stroika S."/>
            <person name="Kucerova Z."/>
            <person name="Roache K.F."/>
            <person name="Sabol A.L."/>
            <person name="Besser J."/>
            <person name="Gerner-Smidt P."/>
        </authorList>
    </citation>
    <scope>NUCLEOTIDE SEQUENCE [LARGE SCALE GENOMIC DNA]</scope>
    <source>
        <strain evidence="2 3">PNUSAL000134</strain>
    </source>
</reference>
<protein>
    <recommendedName>
        <fullName evidence="4">TipC family immunity protein</fullName>
    </recommendedName>
</protein>
<keyword evidence="1" id="KW-0812">Transmembrane</keyword>
<comment type="caution">
    <text evidence="2">The sequence shown here is derived from an EMBL/GenBank/DDBJ whole genome shotgun (WGS) entry which is preliminary data.</text>
</comment>
<dbReference type="InterPro" id="IPR048042">
    <property type="entry name" value="TipC-like"/>
</dbReference>
<feature type="transmembrane region" description="Helical" evidence="1">
    <location>
        <begin position="6"/>
        <end position="24"/>
    </location>
</feature>
<sequence length="208" mass="24348">MKKKITWIVVGSLILLIPLIFIVYNKMKIQNIFDEIYYVGVEATGETLEKPRSVLGDIPTMKARVSNLTNISDNGEKITQESYEESELPSGFDTFSITFYSKQKKMIIDFSYSVNSTIYIRFKNSYNPNKKTLEQSIYFVDSDKKNNMFITDKKSVDEYMETYNISKEQLKTWYDQGMNKILLKDWVSVYPSNYSDERLGNVDVINEW</sequence>
<name>A0AAN2WHJ7_LISMN</name>
<dbReference type="EMBL" id="AAAREG010000029">
    <property type="protein sequence ID" value="EAE2355649.1"/>
    <property type="molecule type" value="Genomic_DNA"/>
</dbReference>
<keyword evidence="1" id="KW-1133">Transmembrane helix</keyword>
<dbReference type="AlphaFoldDB" id="A0AAN2WHJ7"/>
<organism evidence="2 3">
    <name type="scientific">Listeria monocytogenes</name>
    <dbReference type="NCBI Taxonomy" id="1639"/>
    <lineage>
        <taxon>Bacteria</taxon>
        <taxon>Bacillati</taxon>
        <taxon>Bacillota</taxon>
        <taxon>Bacilli</taxon>
        <taxon>Bacillales</taxon>
        <taxon>Listeriaceae</taxon>
        <taxon>Listeria</taxon>
    </lineage>
</organism>
<keyword evidence="1" id="KW-0472">Membrane</keyword>
<evidence type="ECO:0000313" key="2">
    <source>
        <dbReference type="EMBL" id="EAE2355649.1"/>
    </source>
</evidence>